<dbReference type="RefSeq" id="WP_068013482.1">
    <property type="nucleotide sequence ID" value="NZ_QQAZ01000007.1"/>
</dbReference>
<name>A0A370GZ46_9NOCA</name>
<gene>
    <name evidence="1" type="ORF">DFR68_10759</name>
</gene>
<protein>
    <recommendedName>
        <fullName evidence="3">Alpha/beta hydrolase family protein</fullName>
    </recommendedName>
</protein>
<evidence type="ECO:0000313" key="1">
    <source>
        <dbReference type="EMBL" id="RDI48934.1"/>
    </source>
</evidence>
<dbReference type="OrthoDB" id="4743826at2"/>
<evidence type="ECO:0000313" key="2">
    <source>
        <dbReference type="Proteomes" id="UP000255355"/>
    </source>
</evidence>
<dbReference type="InterPro" id="IPR029058">
    <property type="entry name" value="AB_hydrolase_fold"/>
</dbReference>
<organism evidence="1 2">
    <name type="scientific">Nocardia mexicana</name>
    <dbReference type="NCBI Taxonomy" id="279262"/>
    <lineage>
        <taxon>Bacteria</taxon>
        <taxon>Bacillati</taxon>
        <taxon>Actinomycetota</taxon>
        <taxon>Actinomycetes</taxon>
        <taxon>Mycobacteriales</taxon>
        <taxon>Nocardiaceae</taxon>
        <taxon>Nocardia</taxon>
    </lineage>
</organism>
<evidence type="ECO:0008006" key="3">
    <source>
        <dbReference type="Google" id="ProtNLM"/>
    </source>
</evidence>
<dbReference type="Gene3D" id="3.40.50.1820">
    <property type="entry name" value="alpha/beta hydrolase"/>
    <property type="match status" value="1"/>
</dbReference>
<dbReference type="STRING" id="1210089.GCA_001613165_00549"/>
<dbReference type="SUPFAM" id="SSF53474">
    <property type="entry name" value="alpha/beta-Hydrolases"/>
    <property type="match status" value="1"/>
</dbReference>
<proteinExistence type="predicted"/>
<comment type="caution">
    <text evidence="1">The sequence shown here is derived from an EMBL/GenBank/DDBJ whole genome shotgun (WGS) entry which is preliminary data.</text>
</comment>
<dbReference type="Proteomes" id="UP000255355">
    <property type="component" value="Unassembled WGS sequence"/>
</dbReference>
<dbReference type="EMBL" id="QQAZ01000007">
    <property type="protein sequence ID" value="RDI48934.1"/>
    <property type="molecule type" value="Genomic_DNA"/>
</dbReference>
<reference evidence="1 2" key="1">
    <citation type="submission" date="2018-07" db="EMBL/GenBank/DDBJ databases">
        <title>Genomic Encyclopedia of Type Strains, Phase IV (KMG-IV): sequencing the most valuable type-strain genomes for metagenomic binning, comparative biology and taxonomic classification.</title>
        <authorList>
            <person name="Goeker M."/>
        </authorList>
    </citation>
    <scope>NUCLEOTIDE SEQUENCE [LARGE SCALE GENOMIC DNA]</scope>
    <source>
        <strain evidence="1 2">DSM 44952</strain>
    </source>
</reference>
<keyword evidence="2" id="KW-1185">Reference proteome</keyword>
<accession>A0A370GZ46</accession>
<dbReference type="AlphaFoldDB" id="A0A370GZ46"/>
<sequence>METRRIAVGDRAWTVRVGGPHSRHTVLLLPDAGDPVDVYDRVATRLHTSDLRTIAVETLDDLDATAVYAILDDLGVPWANLAGVGAGADLAWQLSARGFGRFIGLVVAGRAHPAVAGADGTVGDSTCPAVELPTTVIATKHLPRTAAEASGRHVYGEFRVTQVDVAHVATEADHELATEIVLRSGLW</sequence>